<dbReference type="GO" id="GO:0015074">
    <property type="term" value="P:DNA integration"/>
    <property type="evidence" value="ECO:0007669"/>
    <property type="project" value="InterPro"/>
</dbReference>
<dbReference type="AlphaFoldDB" id="A0A8X6V312"/>
<accession>A0A8X6V312</accession>
<name>A0A8X6V312_TRICX</name>
<evidence type="ECO:0000313" key="3">
    <source>
        <dbReference type="EMBL" id="GFX91319.1"/>
    </source>
</evidence>
<proteinExistence type="predicted"/>
<reference evidence="3" key="1">
    <citation type="submission" date="2020-08" db="EMBL/GenBank/DDBJ databases">
        <title>Multicomponent nature underlies the extraordinary mechanical properties of spider dragline silk.</title>
        <authorList>
            <person name="Kono N."/>
            <person name="Nakamura H."/>
            <person name="Mori M."/>
            <person name="Yoshida Y."/>
            <person name="Ohtoshi R."/>
            <person name="Malay A.D."/>
            <person name="Moran D.A.P."/>
            <person name="Tomita M."/>
            <person name="Numata K."/>
            <person name="Arakawa K."/>
        </authorList>
    </citation>
    <scope>NUCLEOTIDE SEQUENCE</scope>
</reference>
<dbReference type="EMBL" id="BMAU01021123">
    <property type="protein sequence ID" value="GFX91319.1"/>
    <property type="molecule type" value="Genomic_DNA"/>
</dbReference>
<dbReference type="GO" id="GO:0005634">
    <property type="term" value="C:nucleus"/>
    <property type="evidence" value="ECO:0007669"/>
    <property type="project" value="UniProtKB-SubCell"/>
</dbReference>
<evidence type="ECO:0000313" key="4">
    <source>
        <dbReference type="Proteomes" id="UP000887159"/>
    </source>
</evidence>
<dbReference type="SUPFAM" id="SSF46689">
    <property type="entry name" value="Homeodomain-like"/>
    <property type="match status" value="1"/>
</dbReference>
<dbReference type="GO" id="GO:0003677">
    <property type="term" value="F:DNA binding"/>
    <property type="evidence" value="ECO:0007669"/>
    <property type="project" value="InterPro"/>
</dbReference>
<dbReference type="Proteomes" id="UP000887159">
    <property type="component" value="Unassembled WGS sequence"/>
</dbReference>
<dbReference type="InterPro" id="IPR009057">
    <property type="entry name" value="Homeodomain-like_sf"/>
</dbReference>
<feature type="domain" description="Transposase Tc1-like" evidence="2">
    <location>
        <begin position="72"/>
        <end position="141"/>
    </location>
</feature>
<evidence type="ECO:0000256" key="1">
    <source>
        <dbReference type="ARBA" id="ARBA00004123"/>
    </source>
</evidence>
<sequence>MGNAADLSDFDRGQIVMARRLGRSISETATLVGCSRSTVVSTYAKWMNDGETSSRRHGVARLHDIKEKSHWRLSRMVKQNRSQTVAQLTAQYIARLSRIVLDHTVQWTLMDMGLRSKCLTPVPLLTKRHRQLRLHWAREHHDWSMGQ</sequence>
<evidence type="ECO:0000259" key="2">
    <source>
        <dbReference type="Pfam" id="PF01498"/>
    </source>
</evidence>
<dbReference type="Pfam" id="PF01498">
    <property type="entry name" value="HTH_Tnp_Tc3_2"/>
    <property type="match status" value="1"/>
</dbReference>
<dbReference type="Pfam" id="PF13384">
    <property type="entry name" value="HTH_23"/>
    <property type="match status" value="1"/>
</dbReference>
<comment type="caution">
    <text evidence="3">The sequence shown here is derived from an EMBL/GenBank/DDBJ whole genome shotgun (WGS) entry which is preliminary data.</text>
</comment>
<protein>
    <submittedName>
        <fullName evidence="3">Transposable element Tcb1 transposase</fullName>
    </submittedName>
</protein>
<keyword evidence="4" id="KW-1185">Reference proteome</keyword>
<dbReference type="InterPro" id="IPR002492">
    <property type="entry name" value="Transposase_Tc1-like"/>
</dbReference>
<organism evidence="3 4">
    <name type="scientific">Trichonephila clavipes</name>
    <name type="common">Golden silk orbweaver</name>
    <name type="synonym">Nephila clavipes</name>
    <dbReference type="NCBI Taxonomy" id="2585209"/>
    <lineage>
        <taxon>Eukaryota</taxon>
        <taxon>Metazoa</taxon>
        <taxon>Ecdysozoa</taxon>
        <taxon>Arthropoda</taxon>
        <taxon>Chelicerata</taxon>
        <taxon>Arachnida</taxon>
        <taxon>Araneae</taxon>
        <taxon>Araneomorphae</taxon>
        <taxon>Entelegynae</taxon>
        <taxon>Araneoidea</taxon>
        <taxon>Nephilidae</taxon>
        <taxon>Trichonephila</taxon>
    </lineage>
</organism>
<comment type="subcellular location">
    <subcellularLocation>
        <location evidence="1">Nucleus</location>
    </subcellularLocation>
</comment>
<gene>
    <name evidence="3" type="primary">X975_20660</name>
    <name evidence="3" type="ORF">TNCV_1247341</name>
</gene>
<dbReference type="GO" id="GO:0006313">
    <property type="term" value="P:DNA transposition"/>
    <property type="evidence" value="ECO:0007669"/>
    <property type="project" value="InterPro"/>
</dbReference>